<dbReference type="RefSeq" id="WP_113957443.1">
    <property type="nucleotide sequence ID" value="NZ_QNRR01000002.1"/>
</dbReference>
<dbReference type="PANTHER" id="PTHR48098">
    <property type="entry name" value="ENTEROCHELIN ESTERASE-RELATED"/>
    <property type="match status" value="1"/>
</dbReference>
<reference evidence="3 4" key="1">
    <citation type="submission" date="2018-06" db="EMBL/GenBank/DDBJ databases">
        <title>Genomic Encyclopedia of Type Strains, Phase IV (KMG-IV): sequencing the most valuable type-strain genomes for metagenomic binning, comparative biology and taxonomic classification.</title>
        <authorList>
            <person name="Goeker M."/>
        </authorList>
    </citation>
    <scope>NUCLEOTIDE SEQUENCE [LARGE SCALE GENOMIC DNA]</scope>
    <source>
        <strain evidence="3 4">DSM 25532</strain>
    </source>
</reference>
<dbReference type="Pfam" id="PF00756">
    <property type="entry name" value="Esterase"/>
    <property type="match status" value="1"/>
</dbReference>
<sequence length="380" mass="42210">MFSHRSFLCLGLGFVAFALPVFSQNQPKKPDRPQPPTRPFDAPGAPKFTRLDGKPGVNPPVDTGGDFVIGPDYTPAPEMKAVEGVPQGKVQQFQMDSKDCKLFNPGIARNEFGTVDPNNPKTLIVETHPIDYKRTVTVYVPAQYVAGKEAPFIVTHDGPGMGKPDMNLVRILDNLIAQKRVPAMIAIMISSGGGDAQGHERGREYDTMSGLYAEFIENEVLPLVEKNYGVKLTKDPEGRATMGNSSGGSAALAMAWYRTDLYHRVLTTSGTFVNQQWPFNPETPGGAWDFHSKLIPESPVKPIRIWMAVGDRDLLNPNVMRDDMHDWVEANHRMAKVLKEKGYHFQYVYCLNTGHSVGPAKAQFLPQALEWLWKGYPAER</sequence>
<evidence type="ECO:0000313" key="4">
    <source>
        <dbReference type="Proteomes" id="UP000253426"/>
    </source>
</evidence>
<dbReference type="Gene3D" id="3.40.50.1820">
    <property type="entry name" value="alpha/beta hydrolase"/>
    <property type="match status" value="1"/>
</dbReference>
<dbReference type="EMBL" id="QNRR01000002">
    <property type="protein sequence ID" value="RBP45877.1"/>
    <property type="molecule type" value="Genomic_DNA"/>
</dbReference>
<proteinExistence type="predicted"/>
<dbReference type="AlphaFoldDB" id="A0A366HT55"/>
<dbReference type="Proteomes" id="UP000253426">
    <property type="component" value="Unassembled WGS sequence"/>
</dbReference>
<feature type="region of interest" description="Disordered" evidence="1">
    <location>
        <begin position="25"/>
        <end position="66"/>
    </location>
</feature>
<keyword evidence="4" id="KW-1185">Reference proteome</keyword>
<evidence type="ECO:0000256" key="1">
    <source>
        <dbReference type="SAM" id="MobiDB-lite"/>
    </source>
</evidence>
<dbReference type="SUPFAM" id="SSF53474">
    <property type="entry name" value="alpha/beta-Hydrolases"/>
    <property type="match status" value="1"/>
</dbReference>
<protein>
    <submittedName>
        <fullName evidence="3">Putative esterase</fullName>
    </submittedName>
</protein>
<evidence type="ECO:0000256" key="2">
    <source>
        <dbReference type="SAM" id="SignalP"/>
    </source>
</evidence>
<dbReference type="InterPro" id="IPR050583">
    <property type="entry name" value="Mycobacterial_A85_antigen"/>
</dbReference>
<name>A0A366HT55_9BACT</name>
<organism evidence="3 4">
    <name type="scientific">Roseimicrobium gellanilyticum</name>
    <dbReference type="NCBI Taxonomy" id="748857"/>
    <lineage>
        <taxon>Bacteria</taxon>
        <taxon>Pseudomonadati</taxon>
        <taxon>Verrucomicrobiota</taxon>
        <taxon>Verrucomicrobiia</taxon>
        <taxon>Verrucomicrobiales</taxon>
        <taxon>Verrucomicrobiaceae</taxon>
        <taxon>Roseimicrobium</taxon>
    </lineage>
</organism>
<keyword evidence="2" id="KW-0732">Signal</keyword>
<feature type="signal peptide" evidence="2">
    <location>
        <begin position="1"/>
        <end position="23"/>
    </location>
</feature>
<gene>
    <name evidence="3" type="ORF">DES53_102261</name>
</gene>
<evidence type="ECO:0000313" key="3">
    <source>
        <dbReference type="EMBL" id="RBP45877.1"/>
    </source>
</evidence>
<comment type="caution">
    <text evidence="3">The sequence shown here is derived from an EMBL/GenBank/DDBJ whole genome shotgun (WGS) entry which is preliminary data.</text>
</comment>
<dbReference type="OrthoDB" id="9803578at2"/>
<accession>A0A366HT55</accession>
<dbReference type="InterPro" id="IPR029058">
    <property type="entry name" value="AB_hydrolase_fold"/>
</dbReference>
<dbReference type="InterPro" id="IPR000801">
    <property type="entry name" value="Esterase-like"/>
</dbReference>
<dbReference type="PANTHER" id="PTHR48098:SF3">
    <property type="entry name" value="IRON(III) ENTEROBACTIN ESTERASE"/>
    <property type="match status" value="1"/>
</dbReference>
<feature type="chain" id="PRO_5016876937" evidence="2">
    <location>
        <begin position="24"/>
        <end position="380"/>
    </location>
</feature>